<evidence type="ECO:0000313" key="2">
    <source>
        <dbReference type="WBParaSite" id="PEQ_0001404901-mRNA-1"/>
    </source>
</evidence>
<sequence length="327" mass="37463">MNLPEFRSNSREVLSTLNEDSESVQQSATLLGVVWDLQEDTMVVNTKKCDNWPATKRQFLAYTTEFYDFLGLFTPATLSLPQHLWKKEYDWNQPFDNTDRQTAAALLERFQEQSLKSDRKLTAELDKKCAEIHVFVDACRSAYFAVAYLCSYSQDRYENSLLMSKSRMTPIRGITIPRLELMAALIGSRSLNFVKGQLKHTGPTFLWSDSQATLHWIATATTVDRFVDNRLAEIRRSPTQFRYVDSGNNPADLATLTGEKNLHFSSKKAGIGLNGQLHKTHTLNKLERTTVHVLRVIKRVLRSTQIHLGRRLWETVELEGPVTAEKY</sequence>
<dbReference type="Pfam" id="PF05380">
    <property type="entry name" value="Peptidase_A17"/>
    <property type="match status" value="1"/>
</dbReference>
<dbReference type="PANTHER" id="PTHR47331:SF4">
    <property type="entry name" value="PEPTIDASE S1 DOMAIN-CONTAINING PROTEIN"/>
    <property type="match status" value="1"/>
</dbReference>
<keyword evidence="1" id="KW-1185">Reference proteome</keyword>
<evidence type="ECO:0000313" key="1">
    <source>
        <dbReference type="Proteomes" id="UP000887564"/>
    </source>
</evidence>
<proteinExistence type="predicted"/>
<reference evidence="2" key="1">
    <citation type="submission" date="2022-11" db="UniProtKB">
        <authorList>
            <consortium name="WormBaseParasite"/>
        </authorList>
    </citation>
    <scope>IDENTIFICATION</scope>
</reference>
<dbReference type="Proteomes" id="UP000887564">
    <property type="component" value="Unplaced"/>
</dbReference>
<accession>A0A914S9Z5</accession>
<organism evidence="1 2">
    <name type="scientific">Parascaris equorum</name>
    <name type="common">Equine roundworm</name>
    <dbReference type="NCBI Taxonomy" id="6256"/>
    <lineage>
        <taxon>Eukaryota</taxon>
        <taxon>Metazoa</taxon>
        <taxon>Ecdysozoa</taxon>
        <taxon>Nematoda</taxon>
        <taxon>Chromadorea</taxon>
        <taxon>Rhabditida</taxon>
        <taxon>Spirurina</taxon>
        <taxon>Ascaridomorpha</taxon>
        <taxon>Ascaridoidea</taxon>
        <taxon>Ascarididae</taxon>
        <taxon>Parascaris</taxon>
    </lineage>
</organism>
<dbReference type="PANTHER" id="PTHR47331">
    <property type="entry name" value="PHD-TYPE DOMAIN-CONTAINING PROTEIN"/>
    <property type="match status" value="1"/>
</dbReference>
<dbReference type="AlphaFoldDB" id="A0A914S9Z5"/>
<name>A0A914S9Z5_PAREQ</name>
<protein>
    <submittedName>
        <fullName evidence="2">Uncharacterized protein</fullName>
    </submittedName>
</protein>
<dbReference type="WBParaSite" id="PEQ_0001404901-mRNA-1">
    <property type="protein sequence ID" value="PEQ_0001404901-mRNA-1"/>
    <property type="gene ID" value="PEQ_0001404901"/>
</dbReference>
<dbReference type="InterPro" id="IPR008042">
    <property type="entry name" value="Retrotrans_Pao"/>
</dbReference>